<comment type="similarity">
    <text evidence="2 7">Belongs to the CobB/CobQ family. CobQ subfamily.</text>
</comment>
<dbReference type="PANTHER" id="PTHR21343:SF1">
    <property type="entry name" value="COBYRIC ACID SYNTHASE"/>
    <property type="match status" value="1"/>
</dbReference>
<dbReference type="NCBIfam" id="NF001989">
    <property type="entry name" value="PRK00784.1"/>
    <property type="match status" value="1"/>
</dbReference>
<protein>
    <recommendedName>
        <fullName evidence="3 7">Probable cobyric acid synthase</fullName>
    </recommendedName>
</protein>
<dbReference type="GO" id="GO:0009236">
    <property type="term" value="P:cobalamin biosynthetic process"/>
    <property type="evidence" value="ECO:0007669"/>
    <property type="project" value="UniProtKB-UniRule"/>
</dbReference>
<comment type="pathway">
    <text evidence="1 7">Cofactor biosynthesis; adenosylcobalamin biosynthesis.</text>
</comment>
<dbReference type="InParanoid" id="A0A1Q6DUN6"/>
<dbReference type="CDD" id="cd05389">
    <property type="entry name" value="CobQ_N"/>
    <property type="match status" value="1"/>
</dbReference>
<evidence type="ECO:0000256" key="2">
    <source>
        <dbReference type="ARBA" id="ARBA00006205"/>
    </source>
</evidence>
<keyword evidence="5 7" id="KW-0315">Glutamine amidotransferase</keyword>
<sequence>MRPILVLGTSSHSGKSTIVTALCKVFRDRGYDVAPFKAQNMSNNSWVTKKGGEIGISQAVQAWAADKEPKVEMNPVLLKPKGDGVSQVILFGEPYGDKEATEYYEEFNKFRKKSKDAYEELASENDVLVCEGAGGAAEINLKDRDLSNIETARFTDAKIILVTDIERGGAFASIYGTVELIPSDVKEKLEGIIINKFRGTKEVLEPGIKEIEELTGVPVLGVMPHTDLQLPSEDSLSIDDKEKDNSSSEITIKIIRLPHISNFTDFEPLEMEKEVSIEYIDMKEKLGSPDLLILPGTKNTVDDLKALKRSRLYDDIMEFDGPIMGVCGGYQMLGEKLIDRGNESTSDSEEEIDGFGLLPVVTYFDRTNKKRTEQVKLEVTGDKSLLSDIEGKIEGYEIHMGKTVTKEDEEIEKAFEHDGVIHKDVIGTYLHGLFMNDEFRNKFIKSLKGETKDIKKSKNKYEKLKEIFEKNIEFSQLLK</sequence>
<dbReference type="NCBIfam" id="TIGR00313">
    <property type="entry name" value="cobQ"/>
    <property type="match status" value="1"/>
</dbReference>
<dbReference type="InterPro" id="IPR047045">
    <property type="entry name" value="CobQ_N"/>
</dbReference>
<dbReference type="InterPro" id="IPR029062">
    <property type="entry name" value="Class_I_gatase-like"/>
</dbReference>
<keyword evidence="4 7" id="KW-0169">Cobalamin biosynthesis</keyword>
<dbReference type="GO" id="GO:0015420">
    <property type="term" value="F:ABC-type vitamin B12 transporter activity"/>
    <property type="evidence" value="ECO:0007669"/>
    <property type="project" value="UniProtKB-UniRule"/>
</dbReference>
<evidence type="ECO:0000256" key="5">
    <source>
        <dbReference type="ARBA" id="ARBA00022962"/>
    </source>
</evidence>
<proteinExistence type="inferred from homology"/>
<evidence type="ECO:0000256" key="7">
    <source>
        <dbReference type="HAMAP-Rule" id="MF_00028"/>
    </source>
</evidence>
<dbReference type="InterPro" id="IPR027417">
    <property type="entry name" value="P-loop_NTPase"/>
</dbReference>
<dbReference type="HAMAP" id="MF_00028">
    <property type="entry name" value="CobQ"/>
    <property type="match status" value="1"/>
</dbReference>
<dbReference type="UniPathway" id="UPA00148"/>
<feature type="domain" description="CobQ/CobB/MinD/ParA nucleotide binding" evidence="8">
    <location>
        <begin position="4"/>
        <end position="227"/>
    </location>
</feature>
<dbReference type="Pfam" id="PF07685">
    <property type="entry name" value="GATase_3"/>
    <property type="match status" value="1"/>
</dbReference>
<evidence type="ECO:0000256" key="3">
    <source>
        <dbReference type="ARBA" id="ARBA00014921"/>
    </source>
</evidence>
<feature type="active site" evidence="7">
    <location>
        <position position="431"/>
    </location>
</feature>
<evidence type="ECO:0000259" key="8">
    <source>
        <dbReference type="Pfam" id="PF01656"/>
    </source>
</evidence>
<dbReference type="GO" id="GO:0003824">
    <property type="term" value="F:catalytic activity"/>
    <property type="evidence" value="ECO:0007669"/>
    <property type="project" value="InterPro"/>
</dbReference>
<comment type="caution">
    <text evidence="10">The sequence shown here is derived from an EMBL/GenBank/DDBJ whole genome shotgun (WGS) entry which is preliminary data.</text>
</comment>
<dbReference type="PROSITE" id="PS51273">
    <property type="entry name" value="GATASE_TYPE_1"/>
    <property type="match status" value="1"/>
</dbReference>
<dbReference type="SUPFAM" id="SSF52317">
    <property type="entry name" value="Class I glutamine amidotransferase-like"/>
    <property type="match status" value="1"/>
</dbReference>
<accession>A0A1Q6DUN6</accession>
<gene>
    <name evidence="7" type="primary">cobQ</name>
    <name evidence="10" type="ORF">BTN85_0548</name>
</gene>
<evidence type="ECO:0000256" key="6">
    <source>
        <dbReference type="ARBA" id="ARBA00025166"/>
    </source>
</evidence>
<dbReference type="Pfam" id="PF01656">
    <property type="entry name" value="CbiA"/>
    <property type="match status" value="1"/>
</dbReference>
<dbReference type="Gene3D" id="3.40.50.300">
    <property type="entry name" value="P-loop containing nucleotide triphosphate hydrolases"/>
    <property type="match status" value="1"/>
</dbReference>
<comment type="function">
    <text evidence="6 7">Catalyzes amidations at positions B, D, E, and G on adenosylcobyrinic A,C-diamide. NH(2) groups are provided by glutamine, and one molecule of ATP is hydrogenolyzed for each amidation.</text>
</comment>
<dbReference type="PROSITE" id="PS51274">
    <property type="entry name" value="GATASE_COBBQ"/>
    <property type="match status" value="1"/>
</dbReference>
<dbReference type="STRING" id="1903181.BTN85_0548"/>
<feature type="domain" description="CobB/CobQ-like glutamine amidotransferase" evidence="9">
    <location>
        <begin position="251"/>
        <end position="439"/>
    </location>
</feature>
<dbReference type="Proteomes" id="UP000185744">
    <property type="component" value="Unassembled WGS sequence"/>
</dbReference>
<dbReference type="InterPro" id="IPR011698">
    <property type="entry name" value="GATase_3"/>
</dbReference>
<dbReference type="PANTHER" id="PTHR21343">
    <property type="entry name" value="DETHIOBIOTIN SYNTHETASE"/>
    <property type="match status" value="1"/>
</dbReference>
<dbReference type="FunCoup" id="A0A1Q6DUN6">
    <property type="interactions" value="78"/>
</dbReference>
<evidence type="ECO:0000259" key="9">
    <source>
        <dbReference type="Pfam" id="PF07685"/>
    </source>
</evidence>
<dbReference type="InterPro" id="IPR033949">
    <property type="entry name" value="CobQ_GATase1"/>
</dbReference>
<feature type="active site" description="Nucleophile" evidence="7">
    <location>
        <position position="327"/>
    </location>
</feature>
<dbReference type="InterPro" id="IPR002586">
    <property type="entry name" value="CobQ/CobB/MinD/ParA_Nub-bd_dom"/>
</dbReference>
<reference evidence="10" key="1">
    <citation type="submission" date="2016-12" db="EMBL/GenBank/DDBJ databases">
        <title>Discovery of methanogenic haloarchaea.</title>
        <authorList>
            <person name="Sorokin D.Y."/>
            <person name="Makarova K.S."/>
            <person name="Abbas B."/>
            <person name="Ferrer M."/>
            <person name="Golyshin P.N."/>
        </authorList>
    </citation>
    <scope>NUCLEOTIDE SEQUENCE [LARGE SCALE GENOMIC DNA]</scope>
    <source>
        <strain evidence="10">HMET1</strain>
    </source>
</reference>
<dbReference type="EMBL" id="MSDW01000001">
    <property type="protein sequence ID" value="OKY78063.1"/>
    <property type="molecule type" value="Genomic_DNA"/>
</dbReference>
<dbReference type="Gene3D" id="3.40.50.880">
    <property type="match status" value="1"/>
</dbReference>
<evidence type="ECO:0000313" key="10">
    <source>
        <dbReference type="EMBL" id="OKY78063.1"/>
    </source>
</evidence>
<keyword evidence="11" id="KW-1185">Reference proteome</keyword>
<dbReference type="AlphaFoldDB" id="A0A1Q6DUN6"/>
<dbReference type="SUPFAM" id="SSF52540">
    <property type="entry name" value="P-loop containing nucleoside triphosphate hydrolases"/>
    <property type="match status" value="1"/>
</dbReference>
<name>A0A1Q6DUN6_METT1</name>
<evidence type="ECO:0000256" key="4">
    <source>
        <dbReference type="ARBA" id="ARBA00022573"/>
    </source>
</evidence>
<dbReference type="CDD" id="cd01750">
    <property type="entry name" value="GATase1_CobQ"/>
    <property type="match status" value="1"/>
</dbReference>
<organism evidence="10 11">
    <name type="scientific">Methanohalarchaeum thermophilum</name>
    <dbReference type="NCBI Taxonomy" id="1903181"/>
    <lineage>
        <taxon>Archaea</taxon>
        <taxon>Methanobacteriati</taxon>
        <taxon>Methanobacteriota</taxon>
        <taxon>Methanonatronarchaeia</taxon>
        <taxon>Methanonatronarchaeales</taxon>
        <taxon>Methanonatronarchaeaceae</taxon>
        <taxon>Candidatus Methanohalarchaeum</taxon>
    </lineage>
</organism>
<dbReference type="InterPro" id="IPR004459">
    <property type="entry name" value="CobQ_synth"/>
</dbReference>
<evidence type="ECO:0000256" key="1">
    <source>
        <dbReference type="ARBA" id="ARBA00004953"/>
    </source>
</evidence>
<evidence type="ECO:0000313" key="11">
    <source>
        <dbReference type="Proteomes" id="UP000185744"/>
    </source>
</evidence>